<dbReference type="InterPro" id="IPR025877">
    <property type="entry name" value="MobA-like_NTP_Trfase"/>
</dbReference>
<dbReference type="GO" id="GO:0016301">
    <property type="term" value="F:kinase activity"/>
    <property type="evidence" value="ECO:0007669"/>
    <property type="project" value="UniProtKB-KW"/>
</dbReference>
<keyword evidence="4" id="KW-1185">Reference proteome</keyword>
<accession>A0A371XAK5</accession>
<dbReference type="OrthoDB" id="9779263at2"/>
<feature type="domain" description="MobA-like NTP transferase" evidence="2">
    <location>
        <begin position="343"/>
        <end position="502"/>
    </location>
</feature>
<evidence type="ECO:0000256" key="1">
    <source>
        <dbReference type="ARBA" id="ARBA00022842"/>
    </source>
</evidence>
<dbReference type="AlphaFoldDB" id="A0A371XAK5"/>
<dbReference type="RefSeq" id="WP_116681506.1">
    <property type="nucleotide sequence ID" value="NZ_QURL01000001.1"/>
</dbReference>
<dbReference type="PANTHER" id="PTHR43777:SF1">
    <property type="entry name" value="MOLYBDENUM COFACTOR CYTIDYLYLTRANSFERASE"/>
    <property type="match status" value="1"/>
</dbReference>
<name>A0A371XAK5_9HYPH</name>
<dbReference type="InterPro" id="IPR029044">
    <property type="entry name" value="Nucleotide-diphossugar_trans"/>
</dbReference>
<dbReference type="GO" id="GO:0016779">
    <property type="term" value="F:nucleotidyltransferase activity"/>
    <property type="evidence" value="ECO:0007669"/>
    <property type="project" value="UniProtKB-ARBA"/>
</dbReference>
<comment type="caution">
    <text evidence="3">The sequence shown here is derived from an EMBL/GenBank/DDBJ whole genome shotgun (WGS) entry which is preliminary data.</text>
</comment>
<dbReference type="InterPro" id="IPR012184">
    <property type="entry name" value="Bifunc_Mopterin-bd"/>
</dbReference>
<sequence>MRFGEVAIEDAENAVLAHATRIGDVDLAKGTRLSRIDVETLRDAGIHAVVAARLDAGDIGEDEAAARIGAALGCEHLEVGEATTGRVNLHARRAGLVTIDRASVDALNAVDPAITLATLASFSPVREGQMVATIKIIPLAVPGTSVERALDVIADRETIRLSPFRARSVSLIQTILPNTKAKMLDKTRRVTAERLAVSGSWIESEARVAHRSEDLAKAINDASSADLIIVFGASAVIDRRDVIPDAIERAGGAISYFGMPVDPGNLLLMGRLGDGVVIGAPGCARSPKENGFDWVLDRMLADLEFGPEVLQRFGVGGLLAEIETRPRPRQIRGKPSRSAVDILVLAAGRSTRMGENHKLLMEISPGLPLVRHAVDIAMGADKAHEVRVVVGHREEEVRAALEGRDLTIVSNRDFASGLSTSLRRGFEEAGDIDGILVLLADQPFLTSQDIDRMIDVFRESEGRAVVAASDGHKRRNPVILPMGLKGAVAALTGDLGAASILDGSRYPIKLVDIGDRASFDVDTPERFEEARHRFDKERGRISDPPQG</sequence>
<evidence type="ECO:0000259" key="2">
    <source>
        <dbReference type="Pfam" id="PF12804"/>
    </source>
</evidence>
<dbReference type="SUPFAM" id="SSF53448">
    <property type="entry name" value="Nucleotide-diphospho-sugar transferases"/>
    <property type="match status" value="1"/>
</dbReference>
<dbReference type="InterPro" id="IPR036425">
    <property type="entry name" value="MoaB/Mog-like_dom_sf"/>
</dbReference>
<dbReference type="PANTHER" id="PTHR43777">
    <property type="entry name" value="MOLYBDENUM COFACTOR CYTIDYLYLTRANSFERASE"/>
    <property type="match status" value="1"/>
</dbReference>
<keyword evidence="3" id="KW-0418">Kinase</keyword>
<dbReference type="CDD" id="cd03522">
    <property type="entry name" value="MoeA_like"/>
    <property type="match status" value="1"/>
</dbReference>
<reference evidence="3 4" key="1">
    <citation type="submission" date="2018-08" db="EMBL/GenBank/DDBJ databases">
        <title>Fulvimarina sp. 85, whole genome shotgun sequence.</title>
        <authorList>
            <person name="Tuo L."/>
        </authorList>
    </citation>
    <scope>NUCLEOTIDE SEQUENCE [LARGE SCALE GENOMIC DNA]</scope>
    <source>
        <strain evidence="3 4">85</strain>
    </source>
</reference>
<evidence type="ECO:0000313" key="3">
    <source>
        <dbReference type="EMBL" id="RFC66256.1"/>
    </source>
</evidence>
<organism evidence="3 4">
    <name type="scientific">Fulvimarina endophytica</name>
    <dbReference type="NCBI Taxonomy" id="2293836"/>
    <lineage>
        <taxon>Bacteria</taxon>
        <taxon>Pseudomonadati</taxon>
        <taxon>Pseudomonadota</taxon>
        <taxon>Alphaproteobacteria</taxon>
        <taxon>Hyphomicrobiales</taxon>
        <taxon>Aurantimonadaceae</taxon>
        <taxon>Fulvimarina</taxon>
    </lineage>
</organism>
<dbReference type="Gene3D" id="3.90.550.10">
    <property type="entry name" value="Spore Coat Polysaccharide Biosynthesis Protein SpsA, Chain A"/>
    <property type="match status" value="1"/>
</dbReference>
<dbReference type="Gene3D" id="3.40.980.10">
    <property type="entry name" value="MoaB/Mog-like domain"/>
    <property type="match status" value="1"/>
</dbReference>
<dbReference type="SUPFAM" id="SSF53218">
    <property type="entry name" value="Molybdenum cofactor biosynthesis proteins"/>
    <property type="match status" value="1"/>
</dbReference>
<dbReference type="CDD" id="cd04182">
    <property type="entry name" value="GT_2_like_f"/>
    <property type="match status" value="1"/>
</dbReference>
<dbReference type="PIRSF" id="PIRSF036626">
    <property type="entry name" value="MPTBd_MobAlike"/>
    <property type="match status" value="1"/>
</dbReference>
<evidence type="ECO:0000313" key="4">
    <source>
        <dbReference type="Proteomes" id="UP000264310"/>
    </source>
</evidence>
<protein>
    <submittedName>
        <fullName evidence="3">4-diphosphocytidyl-2C-methyl-D-erythritol kinase</fullName>
    </submittedName>
</protein>
<proteinExistence type="predicted"/>
<dbReference type="EMBL" id="QURL01000001">
    <property type="protein sequence ID" value="RFC66256.1"/>
    <property type="molecule type" value="Genomic_DNA"/>
</dbReference>
<dbReference type="Pfam" id="PF12804">
    <property type="entry name" value="NTP_transf_3"/>
    <property type="match status" value="1"/>
</dbReference>
<keyword evidence="1" id="KW-0460">Magnesium</keyword>
<gene>
    <name evidence="3" type="ORF">DYI37_02030</name>
</gene>
<dbReference type="Proteomes" id="UP000264310">
    <property type="component" value="Unassembled WGS sequence"/>
</dbReference>
<keyword evidence="3" id="KW-0808">Transferase</keyword>